<evidence type="ECO:0000259" key="5">
    <source>
        <dbReference type="SMART" id="SM00382"/>
    </source>
</evidence>
<dbReference type="Pfam" id="PF00004">
    <property type="entry name" value="AAA"/>
    <property type="match status" value="2"/>
</dbReference>
<name>A7ASH9_BABBO</name>
<dbReference type="AlphaFoldDB" id="A7ASH9"/>
<feature type="region of interest" description="Disordered" evidence="4">
    <location>
        <begin position="110"/>
        <end position="139"/>
    </location>
</feature>
<accession>A7ASH9</accession>
<dbReference type="Gene3D" id="3.40.50.300">
    <property type="entry name" value="P-loop containing nucleotide triphosphate hydrolases"/>
    <property type="match status" value="2"/>
</dbReference>
<dbReference type="FunFam" id="3.40.50.300:FF:000149">
    <property type="entry name" value="Nuclear valosin-containing protein-like"/>
    <property type="match status" value="1"/>
</dbReference>
<evidence type="ECO:0000313" key="7">
    <source>
        <dbReference type="Proteomes" id="UP000002173"/>
    </source>
</evidence>
<dbReference type="OMA" id="GLWSTHR"/>
<keyword evidence="7" id="KW-1185">Reference proteome</keyword>
<comment type="caution">
    <text evidence="6">The sequence shown here is derived from an EMBL/GenBank/DDBJ whole genome shotgun (WGS) entry which is preliminary data.</text>
</comment>
<evidence type="ECO:0000256" key="1">
    <source>
        <dbReference type="ARBA" id="ARBA00006914"/>
    </source>
</evidence>
<gene>
    <name evidence="6" type="ORF">BBOV_IV011460</name>
</gene>
<dbReference type="Pfam" id="PF17862">
    <property type="entry name" value="AAA_lid_3"/>
    <property type="match status" value="2"/>
</dbReference>
<dbReference type="FunFam" id="3.40.50.300:FF:000365">
    <property type="entry name" value="Ribosome biogenesis ATPase RIX7"/>
    <property type="match status" value="1"/>
</dbReference>
<feature type="domain" description="AAA+ ATPase" evidence="5">
    <location>
        <begin position="458"/>
        <end position="594"/>
    </location>
</feature>
<dbReference type="InParanoid" id="A7ASH9"/>
<keyword evidence="2" id="KW-0547">Nucleotide-binding</keyword>
<reference evidence="7" key="3">
    <citation type="journal article" date="2021" name="Int. J. Parasitol.">
        <title>Comparative analysis of gene expression between Babesia bovis blood stages and kinetes allowed by improved genome annotation.</title>
        <authorList>
            <person name="Ueti M.W."/>
            <person name="Johnson W.C."/>
            <person name="Kappmeyer L.S."/>
            <person name="Herndon D.R."/>
            <person name="Mousel M.R."/>
            <person name="Reif K.E."/>
            <person name="Taus N.S."/>
            <person name="Ifeonu O.O."/>
            <person name="Silva J.C."/>
            <person name="Suarez C.E."/>
            <person name="Brayton K.A."/>
        </authorList>
    </citation>
    <scope>NUCLEOTIDE SEQUENCE [LARGE SCALE GENOMIC DNA]</scope>
</reference>
<sequence length="707" mass="77926">MSKKIFSLRLKSLIEAQQLQWPPLCFSQTDVTFALDGDRDNTVEIDTLISQLQDVYSDYRRQKCGVLRSDDAVTSNADVAVLNGDYLPSIDSQGPGLQSLNVTMSDLRRCPNASERDKGDAHRKIRKRSKKEDSDPEETATLFIPERDIPYRLDDVGGIEAIRGDIIDLVVRPLKFPDIYKYLCVQPTKGILLHGPPGSGKSRLAEAIAGEANCAFFRVAATELVTGMSGESESRLRGLFDEAKRCAPSIIFLDEIDAVTPHRENSSRGFEKRIVAQLGICMDSLADHFVIVIGATNRPECLDSMIRRNGRFDREISMGIPNTDARFSILKAVSRGMRLGTDVDFEQIAEMTPGFVGADLQAVTREAAACAISRLFANHGDMITNQSFVHAEACISQSDFISGVSRVQPSAKREGFATIPNVTWDNVGALSNLRKEMEEHIVFPILFKRLYSTFGLTVPAGILLYGPPGCGKTLLAKAVANGSKANFISVKGPELLNKYVGESERAVRLVFQRAAVSAPCVVFFDEIDSLCPVRNNEANHTTERVVNQLLTEMDGIHNRADVYVLAATNRPDIIDPAMLRPGRLERQMYVPLPDMEGRVDILQKVTKGIPIGDDVDFQKIAVQTEGYSGADLACLVREAGISAVEKLRIQYIKEHGLDTYVRSVDAPPGACISAEDLASALLKVSPSVTQKQINFYESFQQRKTMKN</sequence>
<organism evidence="6 7">
    <name type="scientific">Babesia bovis</name>
    <dbReference type="NCBI Taxonomy" id="5865"/>
    <lineage>
        <taxon>Eukaryota</taxon>
        <taxon>Sar</taxon>
        <taxon>Alveolata</taxon>
        <taxon>Apicomplexa</taxon>
        <taxon>Aconoidasida</taxon>
        <taxon>Piroplasmida</taxon>
        <taxon>Babesiidae</taxon>
        <taxon>Babesia</taxon>
    </lineage>
</organism>
<comment type="similarity">
    <text evidence="1">Belongs to the AAA ATPase family.</text>
</comment>
<dbReference type="InterPro" id="IPR055278">
    <property type="entry name" value="CDC48c"/>
</dbReference>
<dbReference type="InterPro" id="IPR041569">
    <property type="entry name" value="AAA_lid_3"/>
</dbReference>
<feature type="compositionally biased region" description="Basic and acidic residues" evidence="4">
    <location>
        <begin position="110"/>
        <end position="122"/>
    </location>
</feature>
<dbReference type="PANTHER" id="PTHR48470">
    <property type="entry name" value="CELL DIVISION CONTROL PROTEIN 48 C ISOFORM 1"/>
    <property type="match status" value="1"/>
</dbReference>
<reference evidence="6 7" key="1">
    <citation type="journal article" date="2007" name="PLoS Pathog.">
        <title>Genome sequence of Babesia bovis and comparative analysis of apicomplexan hemoprotozoa.</title>
        <authorList>
            <person name="Brayton K.A."/>
            <person name="Lau A.O.T."/>
            <person name="Herndon D.R."/>
            <person name="Hannick L."/>
            <person name="Kappmeyer L.S."/>
            <person name="Berens S.J."/>
            <person name="Bidwell S.L."/>
            <person name="Brown W.C."/>
            <person name="Crabtree J."/>
            <person name="Fadrosh D."/>
            <person name="Feldblum T."/>
            <person name="Forberger H.A."/>
            <person name="Haas B.J."/>
            <person name="Howell J.M."/>
            <person name="Khouri H."/>
            <person name="Koo H."/>
            <person name="Mann D.J."/>
            <person name="Norimine J."/>
            <person name="Paulsen I.T."/>
            <person name="Radune D."/>
            <person name="Ren Q."/>
            <person name="Smith R.K. Jr."/>
            <person name="Suarez C.E."/>
            <person name="White O."/>
            <person name="Wortman J.R."/>
            <person name="Knowles D.P. Jr."/>
            <person name="McElwain T.F."/>
            <person name="Nene V.M."/>
        </authorList>
    </citation>
    <scope>NUCLEOTIDE SEQUENCE [LARGE SCALE GENOMIC DNA]</scope>
    <source>
        <strain evidence="6">T2Bo</strain>
    </source>
</reference>
<dbReference type="InterPro" id="IPR003593">
    <property type="entry name" value="AAA+_ATPase"/>
</dbReference>
<protein>
    <submittedName>
        <fullName evidence="6">ATPase AAA type domain containing protein</fullName>
    </submittedName>
</protein>
<evidence type="ECO:0000313" key="6">
    <source>
        <dbReference type="EMBL" id="EDO07498.1"/>
    </source>
</evidence>
<dbReference type="InterPro" id="IPR027417">
    <property type="entry name" value="P-loop_NTPase"/>
</dbReference>
<evidence type="ECO:0000256" key="4">
    <source>
        <dbReference type="SAM" id="MobiDB-lite"/>
    </source>
</evidence>
<dbReference type="GO" id="GO:0016887">
    <property type="term" value="F:ATP hydrolysis activity"/>
    <property type="evidence" value="ECO:0007669"/>
    <property type="project" value="InterPro"/>
</dbReference>
<dbReference type="GO" id="GO:0005524">
    <property type="term" value="F:ATP binding"/>
    <property type="evidence" value="ECO:0007669"/>
    <property type="project" value="UniProtKB-KW"/>
</dbReference>
<dbReference type="Gene3D" id="1.10.8.60">
    <property type="match status" value="2"/>
</dbReference>
<dbReference type="EMBL" id="AAXT01000002">
    <property type="protein sequence ID" value="EDO07498.1"/>
    <property type="molecule type" value="Genomic_DNA"/>
</dbReference>
<dbReference type="InterPro" id="IPR003959">
    <property type="entry name" value="ATPase_AAA_core"/>
</dbReference>
<keyword evidence="3" id="KW-0067">ATP-binding</keyword>
<proteinExistence type="inferred from homology"/>
<evidence type="ECO:0000256" key="3">
    <source>
        <dbReference type="ARBA" id="ARBA00022840"/>
    </source>
</evidence>
<dbReference type="SUPFAM" id="SSF52540">
    <property type="entry name" value="P-loop containing nucleoside triphosphate hydrolases"/>
    <property type="match status" value="2"/>
</dbReference>
<feature type="domain" description="AAA+ ATPase" evidence="5">
    <location>
        <begin position="187"/>
        <end position="322"/>
    </location>
</feature>
<reference evidence="7" key="2">
    <citation type="journal article" date="2020" name="Data Brief">
        <title>Transcriptome dataset of Babesia bovis life stages within vertebrate and invertebrate hosts.</title>
        <authorList>
            <person name="Ueti M.W."/>
            <person name="Johnson W.C."/>
            <person name="Kappmeyer L.S."/>
            <person name="Herndon D.R."/>
            <person name="Mousel M.R."/>
            <person name="Reif K.E."/>
            <person name="Taus N.S."/>
            <person name="Ifeonu O.O."/>
            <person name="Silva J.C."/>
            <person name="Suarez C.E."/>
            <person name="Brayton K.A."/>
        </authorList>
    </citation>
    <scope>NUCLEOTIDE SEQUENCE [LARGE SCALE GENOMIC DNA]</scope>
</reference>
<dbReference type="PANTHER" id="PTHR48470:SF1">
    <property type="entry name" value="CELL DIVISION CONTROL PROTEIN 48 C ISOFORM 1"/>
    <property type="match status" value="1"/>
</dbReference>
<dbReference type="SMART" id="SM00382">
    <property type="entry name" value="AAA"/>
    <property type="match status" value="2"/>
</dbReference>
<dbReference type="STRING" id="5865.A7ASH9"/>
<dbReference type="eggNOG" id="KOG0733">
    <property type="taxonomic scope" value="Eukaryota"/>
</dbReference>
<evidence type="ECO:0000256" key="2">
    <source>
        <dbReference type="ARBA" id="ARBA00022741"/>
    </source>
</evidence>
<dbReference type="VEuPathDB" id="PiroplasmaDB:BBOV_IV011460"/>
<dbReference type="Proteomes" id="UP000002173">
    <property type="component" value="Unassembled WGS sequence"/>
</dbReference>